<evidence type="ECO:0000313" key="4">
    <source>
        <dbReference type="Proteomes" id="UP000660262"/>
    </source>
</evidence>
<feature type="signal peptide" evidence="2">
    <location>
        <begin position="1"/>
        <end position="34"/>
    </location>
</feature>
<evidence type="ECO:0000256" key="2">
    <source>
        <dbReference type="SAM" id="SignalP"/>
    </source>
</evidence>
<proteinExistence type="predicted"/>
<keyword evidence="4" id="KW-1185">Reference proteome</keyword>
<comment type="caution">
    <text evidence="3">The sequence shown here is derived from an EMBL/GenBank/DDBJ whole genome shotgun (WGS) entry which is preliminary data.</text>
</comment>
<dbReference type="AlphaFoldDB" id="A0A830HU75"/>
<organism evidence="3 4">
    <name type="scientific">Pycnococcus provasolii</name>
    <dbReference type="NCBI Taxonomy" id="41880"/>
    <lineage>
        <taxon>Eukaryota</taxon>
        <taxon>Viridiplantae</taxon>
        <taxon>Chlorophyta</taxon>
        <taxon>Pseudoscourfieldiophyceae</taxon>
        <taxon>Pseudoscourfieldiales</taxon>
        <taxon>Pycnococcaceae</taxon>
        <taxon>Pycnococcus</taxon>
    </lineage>
</organism>
<evidence type="ECO:0008006" key="5">
    <source>
        <dbReference type="Google" id="ProtNLM"/>
    </source>
</evidence>
<evidence type="ECO:0000313" key="3">
    <source>
        <dbReference type="EMBL" id="GHP10662.1"/>
    </source>
</evidence>
<protein>
    <recommendedName>
        <fullName evidence="5">Amine oxidase</fullName>
    </recommendedName>
</protein>
<feature type="compositionally biased region" description="Pro residues" evidence="1">
    <location>
        <begin position="36"/>
        <end position="74"/>
    </location>
</feature>
<dbReference type="Proteomes" id="UP000660262">
    <property type="component" value="Unassembled WGS sequence"/>
</dbReference>
<dbReference type="SUPFAM" id="SSF101447">
    <property type="entry name" value="Formin homology 2 domain (FH2 domain)"/>
    <property type="match status" value="1"/>
</dbReference>
<keyword evidence="2" id="KW-0732">Signal</keyword>
<gene>
    <name evidence="3" type="ORF">PPROV_000939300</name>
</gene>
<sequence>MRRAQARAGQMRATASVWSLLWWMLLVSGEIVLAQPPPPPPLVPAQPPPVPPPYAPPPPHLPPAPPPPPPPPPLHGGGTCVQNLRAEASADGPDKTLSVYSQNAFPTVRLGGTGTTGSSDSGVAPRGCPRGKAMCISSGLAADYTREEDIVPPLSLRSTGSSVRVDAAVLPPLDAYVLNKPTGEYARVEDLRRFTAYAFFGADKDSLPFEVLNERNETESPPIPPVPENVTESEMFWREHTSYMSLVDDGKRKIVSLEWKRGQLKGIAHRRCDVFVARTAPPPPPPAAPGAQNLYPDDHEMTQIEFTRLSPEEQDEVLATSPLYADCDTNFYEYGDDNVTRAHDIAVYDPGRWMRVRVEVNFTQAINLTSFKFIESEVHKAEEMREAEGTPRGRDDTYFYELLTLAHVSVRYDVGGANDGILHGPPATQFFALGSSCSKEPPE</sequence>
<evidence type="ECO:0000256" key="1">
    <source>
        <dbReference type="SAM" id="MobiDB-lite"/>
    </source>
</evidence>
<feature type="region of interest" description="Disordered" evidence="1">
    <location>
        <begin position="36"/>
        <end position="80"/>
    </location>
</feature>
<feature type="chain" id="PRO_5032923942" description="Amine oxidase" evidence="2">
    <location>
        <begin position="35"/>
        <end position="443"/>
    </location>
</feature>
<dbReference type="EMBL" id="BNJQ01000030">
    <property type="protein sequence ID" value="GHP10662.1"/>
    <property type="molecule type" value="Genomic_DNA"/>
</dbReference>
<name>A0A830HU75_9CHLO</name>
<accession>A0A830HU75</accession>
<reference evidence="3" key="1">
    <citation type="submission" date="2020-10" db="EMBL/GenBank/DDBJ databases">
        <title>Unveiling of a novel bifunctional photoreceptor, Dualchrome1, isolated from a cosmopolitan green alga.</title>
        <authorList>
            <person name="Suzuki S."/>
            <person name="Kawachi M."/>
        </authorList>
    </citation>
    <scope>NUCLEOTIDE SEQUENCE</scope>
    <source>
        <strain evidence="3">NIES 2893</strain>
    </source>
</reference>